<keyword evidence="1" id="KW-0472">Membrane</keyword>
<feature type="transmembrane region" description="Helical" evidence="1">
    <location>
        <begin position="95"/>
        <end position="115"/>
    </location>
</feature>
<gene>
    <name evidence="2" type="ORF">ACFOOT_19190</name>
</gene>
<reference evidence="3" key="1">
    <citation type="journal article" date="2019" name="Int. J. Syst. Evol. Microbiol.">
        <title>The Global Catalogue of Microorganisms (GCM) 10K type strain sequencing project: providing services to taxonomists for standard genome sequencing and annotation.</title>
        <authorList>
            <consortium name="The Broad Institute Genomics Platform"/>
            <consortium name="The Broad Institute Genome Sequencing Center for Infectious Disease"/>
            <person name="Wu L."/>
            <person name="Ma J."/>
        </authorList>
    </citation>
    <scope>NUCLEOTIDE SEQUENCE [LARGE SCALE GENOMIC DNA]</scope>
    <source>
        <strain evidence="3">KCTC 42224</strain>
    </source>
</reference>
<dbReference type="Proteomes" id="UP001595683">
    <property type="component" value="Unassembled WGS sequence"/>
</dbReference>
<dbReference type="EMBL" id="JBHRYE010000048">
    <property type="protein sequence ID" value="MFC3673552.1"/>
    <property type="molecule type" value="Genomic_DNA"/>
</dbReference>
<dbReference type="Pfam" id="PF14373">
    <property type="entry name" value="Imm_superinfect"/>
    <property type="match status" value="1"/>
</dbReference>
<feature type="transmembrane region" description="Helical" evidence="1">
    <location>
        <begin position="39"/>
        <end position="57"/>
    </location>
</feature>
<dbReference type="InterPro" id="IPR016410">
    <property type="entry name" value="Phage_imm"/>
</dbReference>
<feature type="transmembrane region" description="Helical" evidence="1">
    <location>
        <begin position="63"/>
        <end position="83"/>
    </location>
</feature>
<accession>A0ABV7V9D0</accession>
<dbReference type="RefSeq" id="WP_229815651.1">
    <property type="nucleotide sequence ID" value="NZ_BMZP01000024.1"/>
</dbReference>
<name>A0ABV7V9D0_9SPHN</name>
<evidence type="ECO:0000313" key="3">
    <source>
        <dbReference type="Proteomes" id="UP001595683"/>
    </source>
</evidence>
<sequence>MREDIIRRAAAADAAAREQQARLGIERPRPAPARPSTRPVWIAALLLMLLLLIPQIADGHKAPLAFFALAPLAAVIYFMPSFVAYKRGRHNRSAILLLNLFLGWTFFGWVIALVWSTTTPSAPTMAYGGRMGLGELAARTAVRATVWETVFRLFR</sequence>
<proteinExistence type="predicted"/>
<organism evidence="2 3">
    <name type="scientific">Novosphingobium pokkalii</name>
    <dbReference type="NCBI Taxonomy" id="1770194"/>
    <lineage>
        <taxon>Bacteria</taxon>
        <taxon>Pseudomonadati</taxon>
        <taxon>Pseudomonadota</taxon>
        <taxon>Alphaproteobacteria</taxon>
        <taxon>Sphingomonadales</taxon>
        <taxon>Sphingomonadaceae</taxon>
        <taxon>Novosphingobium</taxon>
    </lineage>
</organism>
<evidence type="ECO:0000256" key="1">
    <source>
        <dbReference type="SAM" id="Phobius"/>
    </source>
</evidence>
<protein>
    <submittedName>
        <fullName evidence="2">Superinfection immunity protein</fullName>
    </submittedName>
</protein>
<keyword evidence="1" id="KW-1133">Transmembrane helix</keyword>
<keyword evidence="1" id="KW-0812">Transmembrane</keyword>
<keyword evidence="3" id="KW-1185">Reference proteome</keyword>
<evidence type="ECO:0000313" key="2">
    <source>
        <dbReference type="EMBL" id="MFC3673552.1"/>
    </source>
</evidence>
<comment type="caution">
    <text evidence="2">The sequence shown here is derived from an EMBL/GenBank/DDBJ whole genome shotgun (WGS) entry which is preliminary data.</text>
</comment>